<comment type="caution">
    <text evidence="2">The sequence shown here is derived from an EMBL/GenBank/DDBJ whole genome shotgun (WGS) entry which is preliminary data.</text>
</comment>
<dbReference type="GeneID" id="48975057"/>
<dbReference type="RefSeq" id="WP_014330440.1">
    <property type="nucleotide sequence ID" value="NZ_BJNI01000092.1"/>
</dbReference>
<accession>A0A2A6LMY8</accession>
<reference evidence="2 3" key="2">
    <citation type="submission" date="2017-09" db="EMBL/GenBank/DDBJ databases">
        <title>Comparative genomics of rhizobia isolated from Phaseolus vulgaris in China.</title>
        <authorList>
            <person name="Tong W."/>
        </authorList>
    </citation>
    <scope>NUCLEOTIDE SEQUENCE [LARGE SCALE GENOMIC DNA]</scope>
    <source>
        <strain evidence="2 3">PCH1</strain>
    </source>
</reference>
<sequence length="73" mass="7866">MLSVRFVNTDPDEGAGGTIALVVAWPALWDFSHSRRLTDAAVLSANRSIDELVFTGPGLYRRDPVAVAPGGRR</sequence>
<dbReference type="EMBL" id="WISZ01000175">
    <property type="protein sequence ID" value="MQX11407.1"/>
    <property type="molecule type" value="Genomic_DNA"/>
</dbReference>
<dbReference type="AlphaFoldDB" id="A0A2A6LMY8"/>
<reference evidence="1" key="3">
    <citation type="submission" date="2019-10" db="EMBL/GenBank/DDBJ databases">
        <authorList>
            <person name="Sugawara M."/>
            <person name="Epstein B."/>
            <person name="Badgley B."/>
            <person name="Unno T."/>
            <person name="Xu L."/>
            <person name="Reese J."/>
            <person name="Gyaneshwar P."/>
            <person name="Denny R."/>
            <person name="Mudege J."/>
            <person name="Bharti A."/>
            <person name="Farmer A."/>
            <person name="May G."/>
            <person name="Woodward J."/>
            <person name="Medigue C."/>
            <person name="Vallenet D."/>
            <person name="Lajus A."/>
            <person name="Rouy Z."/>
            <person name="Martinez-Vaz B."/>
            <person name="Tiffin P."/>
            <person name="Young N."/>
            <person name="Sadowsky M."/>
        </authorList>
    </citation>
    <scope>NUCLEOTIDE SEQUENCE</scope>
    <source>
        <strain evidence="1">USDA205</strain>
    </source>
</reference>
<evidence type="ECO:0000313" key="4">
    <source>
        <dbReference type="Proteomes" id="UP000466694"/>
    </source>
</evidence>
<reference evidence="1 4" key="1">
    <citation type="journal article" date="2013" name="Genome Biol.">
        <title>Comparative genomics of the core and accessory genomes of 48 Sinorhizobium strains comprising five genospecies.</title>
        <authorList>
            <person name="Sugawara M."/>
            <person name="Epstein B."/>
            <person name="Badgley B.D."/>
            <person name="Unno T."/>
            <person name="Xu L."/>
            <person name="Reese J."/>
            <person name="Gyaneshwar P."/>
            <person name="Denny R."/>
            <person name="Mudge J."/>
            <person name="Bharti A.K."/>
            <person name="Farmer A.D."/>
            <person name="May G.D."/>
            <person name="Woodward J.E."/>
            <person name="Medigue C."/>
            <person name="Vallenet D."/>
            <person name="Lajus A."/>
            <person name="Rouy Z."/>
            <person name="Martinez-Vaz B."/>
            <person name="Tiffin P."/>
            <person name="Young N.D."/>
            <person name="Sadowsky M.J."/>
        </authorList>
    </citation>
    <scope>NUCLEOTIDE SEQUENCE [LARGE SCALE GENOMIC DNA]</scope>
    <source>
        <strain evidence="1 4">USDA205</strain>
    </source>
</reference>
<dbReference type="EMBL" id="NWTC01000046">
    <property type="protein sequence ID" value="PDT44023.1"/>
    <property type="molecule type" value="Genomic_DNA"/>
</dbReference>
<organism evidence="2 3">
    <name type="scientific">Rhizobium fredii</name>
    <name type="common">Sinorhizobium fredii</name>
    <dbReference type="NCBI Taxonomy" id="380"/>
    <lineage>
        <taxon>Bacteria</taxon>
        <taxon>Pseudomonadati</taxon>
        <taxon>Pseudomonadota</taxon>
        <taxon>Alphaproteobacteria</taxon>
        <taxon>Hyphomicrobiales</taxon>
        <taxon>Rhizobiaceae</taxon>
        <taxon>Sinorhizobium/Ensifer group</taxon>
        <taxon>Sinorhizobium</taxon>
    </lineage>
</organism>
<proteinExistence type="predicted"/>
<evidence type="ECO:0000313" key="3">
    <source>
        <dbReference type="Proteomes" id="UP000220353"/>
    </source>
</evidence>
<protein>
    <submittedName>
        <fullName evidence="2">Uncharacterized protein</fullName>
    </submittedName>
</protein>
<name>A0A2A6LMY8_RHIFR</name>
<evidence type="ECO:0000313" key="1">
    <source>
        <dbReference type="EMBL" id="MQX11407.1"/>
    </source>
</evidence>
<gene>
    <name evidence="2" type="ORF">CO661_31740</name>
    <name evidence="1" type="ORF">GHK48_24825</name>
</gene>
<dbReference type="Proteomes" id="UP000466694">
    <property type="component" value="Unassembled WGS sequence"/>
</dbReference>
<dbReference type="Proteomes" id="UP000220353">
    <property type="component" value="Unassembled WGS sequence"/>
</dbReference>
<evidence type="ECO:0000313" key="2">
    <source>
        <dbReference type="EMBL" id="PDT44023.1"/>
    </source>
</evidence>